<gene>
    <name evidence="6" type="ORF">MC7420_3218</name>
</gene>
<keyword evidence="3" id="KW-0697">Rotamase</keyword>
<dbReference type="RefSeq" id="WP_006103902.1">
    <property type="nucleotide sequence ID" value="NZ_DS989861.1"/>
</dbReference>
<dbReference type="EC" id="5.2.1.8" evidence="1"/>
<evidence type="ECO:0000313" key="6">
    <source>
        <dbReference type="EMBL" id="EDX72772.1"/>
    </source>
</evidence>
<dbReference type="Pfam" id="PF21329">
    <property type="entry name" value="CYP38_PsbQ-like"/>
    <property type="match status" value="1"/>
</dbReference>
<evidence type="ECO:0000256" key="3">
    <source>
        <dbReference type="ARBA" id="ARBA00023110"/>
    </source>
</evidence>
<dbReference type="InterPro" id="IPR029000">
    <property type="entry name" value="Cyclophilin-like_dom_sf"/>
</dbReference>
<dbReference type="HOGENOM" id="CLU_012062_19_2_3"/>
<evidence type="ECO:0000256" key="1">
    <source>
        <dbReference type="ARBA" id="ARBA00013194"/>
    </source>
</evidence>
<dbReference type="Proteomes" id="UP000003835">
    <property type="component" value="Unassembled WGS sequence"/>
</dbReference>
<dbReference type="InterPro" id="IPR002130">
    <property type="entry name" value="Cyclophilin-type_PPIase_dom"/>
</dbReference>
<dbReference type="GO" id="GO:0003755">
    <property type="term" value="F:peptidyl-prolyl cis-trans isomerase activity"/>
    <property type="evidence" value="ECO:0007669"/>
    <property type="project" value="UniProtKB-KW"/>
</dbReference>
<evidence type="ECO:0000256" key="2">
    <source>
        <dbReference type="ARBA" id="ARBA00023078"/>
    </source>
</evidence>
<dbReference type="CDD" id="cd01924">
    <property type="entry name" value="cyclophilin_TLP40_like"/>
    <property type="match status" value="1"/>
</dbReference>
<dbReference type="Pfam" id="PF00160">
    <property type="entry name" value="Pro_isomerase"/>
    <property type="match status" value="1"/>
</dbReference>
<proteinExistence type="predicted"/>
<evidence type="ECO:0000256" key="4">
    <source>
        <dbReference type="ARBA" id="ARBA00023235"/>
    </source>
</evidence>
<evidence type="ECO:0000259" key="5">
    <source>
        <dbReference type="PROSITE" id="PS50072"/>
    </source>
</evidence>
<feature type="domain" description="PPIase cyclophilin-type" evidence="5">
    <location>
        <begin position="203"/>
        <end position="358"/>
    </location>
</feature>
<dbReference type="InterPro" id="IPR023222">
    <property type="entry name" value="PsbQ-like_dom_sf"/>
</dbReference>
<reference evidence="6 7" key="1">
    <citation type="submission" date="2008-07" db="EMBL/GenBank/DDBJ databases">
        <authorList>
            <person name="Tandeau de Marsac N."/>
            <person name="Ferriera S."/>
            <person name="Johnson J."/>
            <person name="Kravitz S."/>
            <person name="Beeson K."/>
            <person name="Sutton G."/>
            <person name="Rogers Y.-H."/>
            <person name="Friedman R."/>
            <person name="Frazier M."/>
            <person name="Venter J.C."/>
        </authorList>
    </citation>
    <scope>NUCLEOTIDE SEQUENCE [LARGE SCALE GENOMIC DNA]</scope>
    <source>
        <strain evidence="6 7">PCC 7420</strain>
    </source>
</reference>
<dbReference type="EMBL" id="DS989861">
    <property type="protein sequence ID" value="EDX72772.1"/>
    <property type="molecule type" value="Genomic_DNA"/>
</dbReference>
<dbReference type="SUPFAM" id="SSF50891">
    <property type="entry name" value="Cyclophilin-like"/>
    <property type="match status" value="1"/>
</dbReference>
<dbReference type="InterPro" id="IPR048563">
    <property type="entry name" value="CYP38_PsbQ-like"/>
</dbReference>
<protein>
    <recommendedName>
        <fullName evidence="1">peptidylprolyl isomerase</fullName>
        <ecNumber evidence="1">5.2.1.8</ecNumber>
    </recommendedName>
</protein>
<organism evidence="6 7">
    <name type="scientific">Coleofasciculus chthonoplastes PCC 7420</name>
    <dbReference type="NCBI Taxonomy" id="118168"/>
    <lineage>
        <taxon>Bacteria</taxon>
        <taxon>Bacillati</taxon>
        <taxon>Cyanobacteriota</taxon>
        <taxon>Cyanophyceae</taxon>
        <taxon>Coleofasciculales</taxon>
        <taxon>Coleofasciculaceae</taxon>
        <taxon>Coleofasciculus</taxon>
    </lineage>
</organism>
<keyword evidence="7" id="KW-1185">Reference proteome</keyword>
<sequence>MRPLKILKLDWCQRLLKTSFVALLLVTLSVSLSGAWWNFGNDQQPPARESRLAQGNAITDGKALLRYALPIENQAVRNVQASLEDIATQLRGKRWSPINRDITKADVILSNRPEKVLADIPEEQKPQAEAIITTMKDDIVSLREAVEAKDKEAVWIERGKILDKVGELERMMVKGFPFEVPSEYSNLPQLKGRATIEIATNKGDMTLVVDGYSAPVTAGNFVDLVQRGFYDELAITRTEDFYVQTGDPPGPEEGFIDPKTGEYRAIPFEVLVRGDEEPIYGMTLEQAGIYLDEPVLPFSAYGAVAMARPGDDPNGGSSQFFFFKFDSELTPPGFNVMDGRYAVFGYVVEGKDVLDKLELGDIIESATVVQGADNLVEPDVAA</sequence>
<dbReference type="OrthoDB" id="9796864at2"/>
<dbReference type="STRING" id="118168.MC7420_3218"/>
<dbReference type="AlphaFoldDB" id="B4VZ26"/>
<dbReference type="PROSITE" id="PS50072">
    <property type="entry name" value="CSA_PPIASE_2"/>
    <property type="match status" value="1"/>
</dbReference>
<dbReference type="PANTHER" id="PTHR43246">
    <property type="entry name" value="PEPTIDYL-PROLYL CIS-TRANS ISOMERASE CYP38, CHLOROPLASTIC"/>
    <property type="match status" value="1"/>
</dbReference>
<keyword evidence="2" id="KW-0793">Thylakoid</keyword>
<accession>B4VZ26</accession>
<name>B4VZ26_9CYAN</name>
<dbReference type="InterPro" id="IPR044665">
    <property type="entry name" value="E_coli_cyclophilin_A-like"/>
</dbReference>
<keyword evidence="4 6" id="KW-0413">Isomerase</keyword>
<dbReference type="Gene3D" id="1.20.120.290">
    <property type="entry name" value="Oxygen-evolving enhancer protein 3 (PsbQ), four-helix up-down bundle"/>
    <property type="match status" value="1"/>
</dbReference>
<dbReference type="Gene3D" id="2.40.100.10">
    <property type="entry name" value="Cyclophilin-like"/>
    <property type="match status" value="1"/>
</dbReference>
<evidence type="ECO:0000313" key="7">
    <source>
        <dbReference type="Proteomes" id="UP000003835"/>
    </source>
</evidence>
<dbReference type="SUPFAM" id="SSF101112">
    <property type="entry name" value="Oxygen-evolving enhancer protein 3"/>
    <property type="match status" value="1"/>
</dbReference>
<dbReference type="eggNOG" id="COG0652">
    <property type="taxonomic scope" value="Bacteria"/>
</dbReference>